<sequence length="179" mass="19342">MRKIAGSAIASVIVAGGLVGLSGTPAFAGCAPDRGTGYTIFAKSTVYKATNLKSDWVFDKTKPTISYNENKTSTVSASGTAGVEAEAGVIFAKASTSFSVTVGGEWSKGSSWNYELPAENKPGKTKVRMVMYHEAKKFKTRKYTWTLGGNCKTTKKTKWTKTFVAPVKRNNNVWGLEYK</sequence>
<evidence type="ECO:0000313" key="3">
    <source>
        <dbReference type="Proteomes" id="UP001321542"/>
    </source>
</evidence>
<dbReference type="RefSeq" id="WP_286252661.1">
    <property type="nucleotide sequence ID" value="NZ_AP018448.1"/>
</dbReference>
<name>A0ABM7FB08_9ACTN</name>
<dbReference type="EMBL" id="AP018448">
    <property type="protein sequence ID" value="BBC33206.1"/>
    <property type="molecule type" value="Genomic_DNA"/>
</dbReference>
<reference evidence="2 3" key="2">
    <citation type="journal article" date="2023" name="ChemBioChem">
        <title>Acyltransferase Domain Exchange between Two Independent Type I Polyketide Synthases in the Same Producer Strain of Macrolide Antibiotics.</title>
        <authorList>
            <person name="Kudo F."/>
            <person name="Kishikawa K."/>
            <person name="Tsuboi K."/>
            <person name="Kido T."/>
            <person name="Usui T."/>
            <person name="Hashimoto J."/>
            <person name="Shin-Ya K."/>
            <person name="Miyanaga A."/>
            <person name="Eguchi T."/>
        </authorList>
    </citation>
    <scope>NUCLEOTIDE SEQUENCE [LARGE SCALE GENOMIC DNA]</scope>
    <source>
        <strain evidence="2 3">A-8890</strain>
    </source>
</reference>
<reference evidence="2 3" key="1">
    <citation type="journal article" date="2010" name="ChemBioChem">
        <title>Cloning and characterization of the biosynthetic gene cluster of 16-membered macrolide antibiotic FD-891: involvement of a dual functional cytochrome P450 monooxygenase catalyzing epoxidation and hydroxylation.</title>
        <authorList>
            <person name="Kudo F."/>
            <person name="Motegi A."/>
            <person name="Mizoue K."/>
            <person name="Eguchi T."/>
        </authorList>
    </citation>
    <scope>NUCLEOTIDE SEQUENCE [LARGE SCALE GENOMIC DNA]</scope>
    <source>
        <strain evidence="2 3">A-8890</strain>
    </source>
</reference>
<feature type="signal peptide" evidence="1">
    <location>
        <begin position="1"/>
        <end position="28"/>
    </location>
</feature>
<feature type="chain" id="PRO_5045782899" description="Lipoprotein" evidence="1">
    <location>
        <begin position="29"/>
        <end position="179"/>
    </location>
</feature>
<evidence type="ECO:0000313" key="2">
    <source>
        <dbReference type="EMBL" id="BBC33206.1"/>
    </source>
</evidence>
<gene>
    <name evidence="2" type="ORF">SGFS_045000</name>
</gene>
<organism evidence="2 3">
    <name type="scientific">Streptomyces graminofaciens</name>
    <dbReference type="NCBI Taxonomy" id="68212"/>
    <lineage>
        <taxon>Bacteria</taxon>
        <taxon>Bacillati</taxon>
        <taxon>Actinomycetota</taxon>
        <taxon>Actinomycetes</taxon>
        <taxon>Kitasatosporales</taxon>
        <taxon>Streptomycetaceae</taxon>
        <taxon>Streptomyces</taxon>
    </lineage>
</organism>
<keyword evidence="3" id="KW-1185">Reference proteome</keyword>
<proteinExistence type="predicted"/>
<evidence type="ECO:0008006" key="4">
    <source>
        <dbReference type="Google" id="ProtNLM"/>
    </source>
</evidence>
<dbReference type="PROSITE" id="PS51257">
    <property type="entry name" value="PROKAR_LIPOPROTEIN"/>
    <property type="match status" value="1"/>
</dbReference>
<protein>
    <recommendedName>
        <fullName evidence="4">Lipoprotein</fullName>
    </recommendedName>
</protein>
<keyword evidence="1" id="KW-0732">Signal</keyword>
<dbReference type="Proteomes" id="UP001321542">
    <property type="component" value="Chromosome"/>
</dbReference>
<evidence type="ECO:0000256" key="1">
    <source>
        <dbReference type="SAM" id="SignalP"/>
    </source>
</evidence>
<accession>A0ABM7FB08</accession>